<evidence type="ECO:0000313" key="2">
    <source>
        <dbReference type="Proteomes" id="UP001165960"/>
    </source>
</evidence>
<accession>A0ACC2US46</accession>
<protein>
    <submittedName>
        <fullName evidence="1">Uncharacterized protein</fullName>
    </submittedName>
</protein>
<gene>
    <name evidence="1" type="ORF">DSO57_1014105</name>
</gene>
<evidence type="ECO:0000313" key="1">
    <source>
        <dbReference type="EMBL" id="KAJ9089321.1"/>
    </source>
</evidence>
<organism evidence="1 2">
    <name type="scientific">Entomophthora muscae</name>
    <dbReference type="NCBI Taxonomy" id="34485"/>
    <lineage>
        <taxon>Eukaryota</taxon>
        <taxon>Fungi</taxon>
        <taxon>Fungi incertae sedis</taxon>
        <taxon>Zoopagomycota</taxon>
        <taxon>Entomophthoromycotina</taxon>
        <taxon>Entomophthoromycetes</taxon>
        <taxon>Entomophthorales</taxon>
        <taxon>Entomophthoraceae</taxon>
        <taxon>Entomophthora</taxon>
    </lineage>
</organism>
<dbReference type="EMBL" id="QTSX02000053">
    <property type="protein sequence ID" value="KAJ9089321.1"/>
    <property type="molecule type" value="Genomic_DNA"/>
</dbReference>
<keyword evidence="2" id="KW-1185">Reference proteome</keyword>
<sequence>MKLEQPSMQEVSTLPPTVTRNAQGEDLSATLRAYHQSKLQATRKDRTSLSDSPPRNIAPEFSMEQLSFSSLNFVPSLSFGGYGNKRTTGHTSNSNSSSTTASDDPYHHIFLSPTPSQPSNLPSFQPFPLNEVSISPEADFARIDRSYFNPDVISFSPEYPLFLSSRVSQVQFQTIISELNLCYKGSHANSRRDLFDAILDSLTCYTYRFCCGGSFPSPSEKAIDKASLAIAEFNTNIFNPAGLTMVDPIENAFLHLEIRLLQNPPQSPLPN</sequence>
<name>A0ACC2US46_9FUNG</name>
<proteinExistence type="predicted"/>
<reference evidence="1" key="1">
    <citation type="submission" date="2022-04" db="EMBL/GenBank/DDBJ databases">
        <title>Genome of the entomopathogenic fungus Entomophthora muscae.</title>
        <authorList>
            <person name="Elya C."/>
            <person name="Lovett B.R."/>
            <person name="Lee E."/>
            <person name="Macias A.M."/>
            <person name="Hajek A.E."/>
            <person name="De Bivort B.L."/>
            <person name="Kasson M.T."/>
            <person name="De Fine Licht H.H."/>
            <person name="Stajich J.E."/>
        </authorList>
    </citation>
    <scope>NUCLEOTIDE SEQUENCE</scope>
    <source>
        <strain evidence="1">Berkeley</strain>
    </source>
</reference>
<dbReference type="Proteomes" id="UP001165960">
    <property type="component" value="Unassembled WGS sequence"/>
</dbReference>
<comment type="caution">
    <text evidence="1">The sequence shown here is derived from an EMBL/GenBank/DDBJ whole genome shotgun (WGS) entry which is preliminary data.</text>
</comment>